<dbReference type="SUPFAM" id="SSF51658">
    <property type="entry name" value="Xylose isomerase-like"/>
    <property type="match status" value="1"/>
</dbReference>
<comment type="similarity">
    <text evidence="4 9">Belongs to the mannonate dehydratase family.</text>
</comment>
<keyword evidence="6 9" id="KW-0408">Iron</keyword>
<comment type="catalytic activity">
    <reaction evidence="1 9">
        <text>D-mannonate = 2-dehydro-3-deoxy-D-gluconate + H2O</text>
        <dbReference type="Rhea" id="RHEA:20097"/>
        <dbReference type="ChEBI" id="CHEBI:15377"/>
        <dbReference type="ChEBI" id="CHEBI:17767"/>
        <dbReference type="ChEBI" id="CHEBI:57990"/>
        <dbReference type="EC" id="4.2.1.8"/>
    </reaction>
</comment>
<dbReference type="Gene3D" id="3.20.20.150">
    <property type="entry name" value="Divalent-metal-dependent TIM barrel enzymes"/>
    <property type="match status" value="1"/>
</dbReference>
<dbReference type="Pfam" id="PF03786">
    <property type="entry name" value="UxuA"/>
    <property type="match status" value="1"/>
</dbReference>
<comment type="cofactor">
    <cofactor evidence="9">
        <name>Fe(2+)</name>
        <dbReference type="ChEBI" id="CHEBI:29033"/>
    </cofactor>
    <cofactor evidence="9">
        <name>Mn(2+)</name>
        <dbReference type="ChEBI" id="CHEBI:29035"/>
    </cofactor>
</comment>
<dbReference type="PANTHER" id="PTHR30387">
    <property type="entry name" value="MANNONATE DEHYDRATASE"/>
    <property type="match status" value="1"/>
</dbReference>
<dbReference type="GO" id="GO:0008198">
    <property type="term" value="F:ferrous iron binding"/>
    <property type="evidence" value="ECO:0007669"/>
    <property type="project" value="TreeGrafter"/>
</dbReference>
<dbReference type="GO" id="GO:0008927">
    <property type="term" value="F:mannonate dehydratase activity"/>
    <property type="evidence" value="ECO:0007669"/>
    <property type="project" value="UniProtKB-UniRule"/>
</dbReference>
<organism evidence="10 11">
    <name type="scientific">Gracilibacillus ureilyticus</name>
    <dbReference type="NCBI Taxonomy" id="531814"/>
    <lineage>
        <taxon>Bacteria</taxon>
        <taxon>Bacillati</taxon>
        <taxon>Bacillota</taxon>
        <taxon>Bacilli</taxon>
        <taxon>Bacillales</taxon>
        <taxon>Bacillaceae</taxon>
        <taxon>Gracilibacillus</taxon>
    </lineage>
</organism>
<dbReference type="EMBL" id="FOGL01000005">
    <property type="protein sequence ID" value="SER50369.1"/>
    <property type="molecule type" value="Genomic_DNA"/>
</dbReference>
<dbReference type="InterPro" id="IPR036237">
    <property type="entry name" value="Xyl_isomerase-like_sf"/>
</dbReference>
<dbReference type="InterPro" id="IPR004628">
    <property type="entry name" value="Man_deHydtase"/>
</dbReference>
<dbReference type="HAMAP" id="MF_00106">
    <property type="entry name" value="UxuA"/>
    <property type="match status" value="1"/>
</dbReference>
<evidence type="ECO:0000313" key="11">
    <source>
        <dbReference type="Proteomes" id="UP000199687"/>
    </source>
</evidence>
<evidence type="ECO:0000256" key="8">
    <source>
        <dbReference type="ARBA" id="ARBA00023239"/>
    </source>
</evidence>
<dbReference type="GO" id="GO:0030145">
    <property type="term" value="F:manganese ion binding"/>
    <property type="evidence" value="ECO:0007669"/>
    <property type="project" value="TreeGrafter"/>
</dbReference>
<evidence type="ECO:0000256" key="7">
    <source>
        <dbReference type="ARBA" id="ARBA00023211"/>
    </source>
</evidence>
<keyword evidence="11" id="KW-1185">Reference proteome</keyword>
<accession>A0A1H9PRE8</accession>
<dbReference type="Proteomes" id="UP000199687">
    <property type="component" value="Unassembled WGS sequence"/>
</dbReference>
<dbReference type="NCBIfam" id="NF003027">
    <property type="entry name" value="PRK03906.1"/>
    <property type="match status" value="2"/>
</dbReference>
<dbReference type="OrthoDB" id="9780250at2"/>
<dbReference type="NCBIfam" id="TIGR00695">
    <property type="entry name" value="uxuA"/>
    <property type="match status" value="1"/>
</dbReference>
<evidence type="ECO:0000256" key="2">
    <source>
        <dbReference type="ARBA" id="ARBA00002713"/>
    </source>
</evidence>
<keyword evidence="8 9" id="KW-0456">Lyase</keyword>
<evidence type="ECO:0000256" key="6">
    <source>
        <dbReference type="ARBA" id="ARBA00023004"/>
    </source>
</evidence>
<comment type="pathway">
    <text evidence="3 9">Carbohydrate metabolism; pentose and glucuronate interconversion.</text>
</comment>
<evidence type="ECO:0000313" key="10">
    <source>
        <dbReference type="EMBL" id="SER50369.1"/>
    </source>
</evidence>
<evidence type="ECO:0000256" key="3">
    <source>
        <dbReference type="ARBA" id="ARBA00004892"/>
    </source>
</evidence>
<dbReference type="PIRSF" id="PIRSF016049">
    <property type="entry name" value="Man_dehyd"/>
    <property type="match status" value="1"/>
</dbReference>
<evidence type="ECO:0000256" key="1">
    <source>
        <dbReference type="ARBA" id="ARBA00001794"/>
    </source>
</evidence>
<comment type="function">
    <text evidence="2 9">Catalyzes the dehydration of D-mannonate.</text>
</comment>
<proteinExistence type="inferred from homology"/>
<gene>
    <name evidence="9" type="primary">uxuA</name>
    <name evidence="10" type="ORF">SAMN04487944_105103</name>
</gene>
<evidence type="ECO:0000256" key="9">
    <source>
        <dbReference type="HAMAP-Rule" id="MF_00106"/>
    </source>
</evidence>
<dbReference type="STRING" id="531814.SAMN04487944_105103"/>
<dbReference type="GO" id="GO:0042840">
    <property type="term" value="P:D-glucuronate catabolic process"/>
    <property type="evidence" value="ECO:0007669"/>
    <property type="project" value="TreeGrafter"/>
</dbReference>
<dbReference type="AlphaFoldDB" id="A0A1H9PRE8"/>
<dbReference type="EC" id="4.2.1.8" evidence="5 9"/>
<dbReference type="PANTHER" id="PTHR30387:SF2">
    <property type="entry name" value="MANNONATE DEHYDRATASE"/>
    <property type="match status" value="1"/>
</dbReference>
<dbReference type="UniPathway" id="UPA00246"/>
<protein>
    <recommendedName>
        <fullName evidence="5 9">Mannonate dehydratase</fullName>
        <ecNumber evidence="5 9">4.2.1.8</ecNumber>
    </recommendedName>
    <alternativeName>
        <fullName evidence="9">D-mannonate hydro-lyase</fullName>
    </alternativeName>
</protein>
<keyword evidence="7 9" id="KW-0464">Manganese</keyword>
<dbReference type="RefSeq" id="WP_089740171.1">
    <property type="nucleotide sequence ID" value="NZ_FOGL01000005.1"/>
</dbReference>
<sequence>MNMVFRWFGEGNDSVTLSQIRQIPGVKGLVWALHDIPAGDIWPLERIQECRRIADKYHLHLKVVESVNIHESIKLGSPDRDVYIANYIQTIKNLSTIGVKVICYNFMPVFDWIRTDLFGTLPDKSTALFYEKAKVENMDPIELVNRIATNPEYTMPGWEPERLEALKELFEAYLTVTTEDLMANLQYFLERVIPVCEEYDVKMAIHPDDPPWEMFGLPRIVTTKERLLEITSLVDSHYNGITLCSGALGVRKDNNIVEMIYELKDRIHFAHIRNVKLFNNGDFIETSHYTADGSLPIDKIVKAYHEIGYRGYVRPDHGRHIWDEVCRPGYGLYDRALGVMYLSGLWDAYQLSERVGETDVTNKHKLKG</sequence>
<name>A0A1H9PRE8_9BACI</name>
<evidence type="ECO:0000256" key="4">
    <source>
        <dbReference type="ARBA" id="ARBA00007389"/>
    </source>
</evidence>
<evidence type="ECO:0000256" key="5">
    <source>
        <dbReference type="ARBA" id="ARBA00012927"/>
    </source>
</evidence>
<reference evidence="10 11" key="1">
    <citation type="submission" date="2016-10" db="EMBL/GenBank/DDBJ databases">
        <authorList>
            <person name="de Groot N.N."/>
        </authorList>
    </citation>
    <scope>NUCLEOTIDE SEQUENCE [LARGE SCALE GENOMIC DNA]</scope>
    <source>
        <strain evidence="10 11">CGMCC 1.7727</strain>
    </source>
</reference>